<feature type="compositionally biased region" description="Acidic residues" evidence="7">
    <location>
        <begin position="323"/>
        <end position="336"/>
    </location>
</feature>
<keyword evidence="4" id="KW-0143">Chaperone</keyword>
<evidence type="ECO:0000259" key="10">
    <source>
        <dbReference type="Pfam" id="PF15539"/>
    </source>
</evidence>
<dbReference type="Proteomes" id="UP000015101">
    <property type="component" value="Unassembled WGS sequence"/>
</dbReference>
<evidence type="ECO:0000256" key="3">
    <source>
        <dbReference type="ARBA" id="ARBA00022763"/>
    </source>
</evidence>
<dbReference type="GeneID" id="20198220"/>
<feature type="compositionally biased region" description="Polar residues" evidence="7">
    <location>
        <begin position="601"/>
        <end position="619"/>
    </location>
</feature>
<feature type="domain" description="Chromatin assembly factor 1 subunit A dimerization" evidence="9">
    <location>
        <begin position="284"/>
        <end position="354"/>
    </location>
</feature>
<keyword evidence="13" id="KW-1185">Reference proteome</keyword>
<reference evidence="11 13" key="2">
    <citation type="journal article" date="2013" name="Nature">
        <title>Insights into bilaterian evolution from three spiralian genomes.</title>
        <authorList>
            <person name="Simakov O."/>
            <person name="Marletaz F."/>
            <person name="Cho S.J."/>
            <person name="Edsinger-Gonzales E."/>
            <person name="Havlak P."/>
            <person name="Hellsten U."/>
            <person name="Kuo D.H."/>
            <person name="Larsson T."/>
            <person name="Lv J."/>
            <person name="Arendt D."/>
            <person name="Savage R."/>
            <person name="Osoegawa K."/>
            <person name="de Jong P."/>
            <person name="Grimwood J."/>
            <person name="Chapman J.A."/>
            <person name="Shapiro H."/>
            <person name="Aerts A."/>
            <person name="Otillar R.P."/>
            <person name="Terry A.Y."/>
            <person name="Boore J.L."/>
            <person name="Grigoriev I.V."/>
            <person name="Lindberg D.R."/>
            <person name="Seaver E.C."/>
            <person name="Weisblat D.A."/>
            <person name="Putnam N.H."/>
            <person name="Rokhsar D.S."/>
        </authorList>
    </citation>
    <scope>NUCLEOTIDE SEQUENCE</scope>
</reference>
<protein>
    <submittedName>
        <fullName evidence="11 12">Uncharacterized protein</fullName>
    </submittedName>
</protein>
<dbReference type="InterPro" id="IPR022043">
    <property type="entry name" value="CAF1A_DD"/>
</dbReference>
<feature type="compositionally biased region" description="Polar residues" evidence="7">
    <location>
        <begin position="16"/>
        <end position="25"/>
    </location>
</feature>
<feature type="compositionally biased region" description="Low complexity" evidence="7">
    <location>
        <begin position="26"/>
        <end position="56"/>
    </location>
</feature>
<dbReference type="GO" id="GO:0033186">
    <property type="term" value="C:CAF-1 complex"/>
    <property type="evidence" value="ECO:0000318"/>
    <property type="project" value="GO_Central"/>
</dbReference>
<name>T1ENS0_HELRO</name>
<dbReference type="EMBL" id="KB095811">
    <property type="protein sequence ID" value="ESO12654.1"/>
    <property type="molecule type" value="Genomic_DNA"/>
</dbReference>
<dbReference type="Pfam" id="PF12253">
    <property type="entry name" value="CAF1A_dimeriz"/>
    <property type="match status" value="1"/>
</dbReference>
<dbReference type="InParanoid" id="T1ENS0"/>
<keyword evidence="5" id="KW-0234">DNA repair</keyword>
<dbReference type="EMBL" id="AMQM01000213">
    <property type="status" value="NOT_ANNOTATED_CDS"/>
    <property type="molecule type" value="Genomic_DNA"/>
</dbReference>
<sequence>MKTNAEEQMNVDDGCSTITPQFSATSDQAANDSNNNSMNVSMESCNSEPTDATAATANAANPIIPIDVDADDENFTALNKSQLLNLNGVKKEAEKLEQLKNKEMKERQKQEEKEKKEKEKNELKMRKEKEKEDKEREREEKRRQKLEQVEEKKKKEEAKLEGKRKKEEEKNKTEKEKQLMQNFFIKTTKKQTAISTKQPNDSVNPLFMPFELKSDMRLAPCTRYNRTNLTERKRSLEHFLTSRVISIEFFFLRDEDELIIITNASEGSAATVDDQMKPIMKKMKFLQFHDNYRPAYYGTWMKKSSSVSGRRPFAKDSKHLDYEVDSDEEWEEEEPGESIVNSEGEEETEDAEKVEEEGDDDEFFVPHGYLSEGEGCDEGDEDDFSPEALKQMQMLKAKNFEASMKCNKIEKLQPVFHGLFFWNPYYTSNSSNNKTPADKKYEDMAKFFKDFMAVPINYEFPIDLNEPASSSITSSPSEVPLTQDKSTSKKRIYAVPEEAIPFLIKLVHGCYWSSDKMTREFKHFWLTRNKLDASNSQIPEINDDDNFVISKRQLEAKIKEIATYKKDAKHSNRLWYVNDDILIKYQLQHLPIPSAWEWSNAPSSSRRHLSTNATPSQPQEVEPIMNKEARTPKMSMKINTPQSTGKISNFLVKRQSQQLSTSVRKNISPSYNAVMSDSTVKRRGSDSSRFPSESAFSPVDGAAQGVTSFENRKQNRIDADKTNAAVAVSNTPSTSKKRSSEVDLGPVSKRPNKSAHTFDEDSSEDCVIIDPAPCFVSLSPLKDLNSGPTSPKLVDTSKIESVSKATQKEEASKLNKLDIGRENQAVPLDSYTGKTSNLKNIASFFNLEPPAK</sequence>
<dbReference type="OMA" id="WPSEAND"/>
<keyword evidence="3" id="KW-0227">DNA damage</keyword>
<comment type="subcellular location">
    <subcellularLocation>
        <location evidence="1">Nucleus</location>
    </subcellularLocation>
</comment>
<dbReference type="AlphaFoldDB" id="T1ENS0"/>
<evidence type="ECO:0000259" key="9">
    <source>
        <dbReference type="Pfam" id="PF12253"/>
    </source>
</evidence>
<evidence type="ECO:0000313" key="12">
    <source>
        <dbReference type="EnsemblMetazoa" id="HelroP159230"/>
    </source>
</evidence>
<dbReference type="GO" id="GO:0006334">
    <property type="term" value="P:nucleosome assembly"/>
    <property type="evidence" value="ECO:0000318"/>
    <property type="project" value="GO_Central"/>
</dbReference>
<keyword evidence="2" id="KW-0235">DNA replication</keyword>
<evidence type="ECO:0000256" key="7">
    <source>
        <dbReference type="SAM" id="MobiDB-lite"/>
    </source>
</evidence>
<evidence type="ECO:0000256" key="6">
    <source>
        <dbReference type="ARBA" id="ARBA00023242"/>
    </source>
</evidence>
<feature type="region of interest" description="Disordered" evidence="7">
    <location>
        <begin position="601"/>
        <end position="630"/>
    </location>
</feature>
<dbReference type="PANTHER" id="PTHR15272:SF0">
    <property type="entry name" value="CHROMATIN ASSEMBLY FACTOR 1 SUBUNIT A"/>
    <property type="match status" value="1"/>
</dbReference>
<dbReference type="GO" id="GO:0005634">
    <property type="term" value="C:nucleus"/>
    <property type="evidence" value="ECO:0000318"/>
    <property type="project" value="GO_Central"/>
</dbReference>
<evidence type="ECO:0000256" key="2">
    <source>
        <dbReference type="ARBA" id="ARBA00022705"/>
    </source>
</evidence>
<dbReference type="InterPro" id="IPR029105">
    <property type="entry name" value="CAF1-p150_C2"/>
</dbReference>
<accession>T1ENS0</accession>
<evidence type="ECO:0000313" key="13">
    <source>
        <dbReference type="Proteomes" id="UP000015101"/>
    </source>
</evidence>
<keyword evidence="6" id="KW-0539">Nucleus</keyword>
<feature type="compositionally biased region" description="Acidic residues" evidence="7">
    <location>
        <begin position="343"/>
        <end position="360"/>
    </location>
</feature>
<feature type="region of interest" description="Disordered" evidence="7">
    <location>
        <begin position="1"/>
        <end position="56"/>
    </location>
</feature>
<dbReference type="EnsemblMetazoa" id="HelroT159230">
    <property type="protein sequence ID" value="HelroP159230"/>
    <property type="gene ID" value="HelroG159230"/>
</dbReference>
<dbReference type="GO" id="GO:0006260">
    <property type="term" value="P:DNA replication"/>
    <property type="evidence" value="ECO:0007669"/>
    <property type="project" value="UniProtKB-KW"/>
</dbReference>
<reference evidence="12" key="3">
    <citation type="submission" date="2015-06" db="UniProtKB">
        <authorList>
            <consortium name="EnsemblMetazoa"/>
        </authorList>
    </citation>
    <scope>IDENTIFICATION</scope>
</reference>
<evidence type="ECO:0000259" key="8">
    <source>
        <dbReference type="Pfam" id="PF11600"/>
    </source>
</evidence>
<feature type="compositionally biased region" description="Basic and acidic residues" evidence="7">
    <location>
        <begin position="710"/>
        <end position="721"/>
    </location>
</feature>
<evidence type="ECO:0000313" key="11">
    <source>
        <dbReference type="EMBL" id="ESO12654.1"/>
    </source>
</evidence>
<dbReference type="KEGG" id="hro:HELRODRAFT_159230"/>
<dbReference type="OrthoDB" id="79480at2759"/>
<dbReference type="Pfam" id="PF15539">
    <property type="entry name" value="CAF1-p150_C2"/>
    <property type="match status" value="1"/>
</dbReference>
<feature type="domain" description="Chromatin assembly factor 1 subunit p150 C-terminal" evidence="10">
    <location>
        <begin position="496"/>
        <end position="632"/>
    </location>
</feature>
<dbReference type="Pfam" id="PF11600">
    <property type="entry name" value="CAF1A_acidic"/>
    <property type="match status" value="1"/>
</dbReference>
<dbReference type="RefSeq" id="XP_009009374.1">
    <property type="nucleotide sequence ID" value="XM_009011126.1"/>
</dbReference>
<dbReference type="HOGENOM" id="CLU_335024_0_0_1"/>
<feature type="region of interest" description="Disordered" evidence="7">
    <location>
        <begin position="318"/>
        <end position="360"/>
    </location>
</feature>
<dbReference type="GO" id="GO:0006281">
    <property type="term" value="P:DNA repair"/>
    <property type="evidence" value="ECO:0007669"/>
    <property type="project" value="UniProtKB-KW"/>
</dbReference>
<dbReference type="eggNOG" id="KOG4364">
    <property type="taxonomic scope" value="Eukaryota"/>
</dbReference>
<dbReference type="PANTHER" id="PTHR15272">
    <property type="entry name" value="CHROMATIN ASSEMBLY FACTOR 1 SUBUNIT A CAF-1 SUBUNIT A"/>
    <property type="match status" value="1"/>
</dbReference>
<dbReference type="InterPro" id="IPR021644">
    <property type="entry name" value="CAF-1_p150_acidic"/>
</dbReference>
<dbReference type="CTD" id="20198220"/>
<feature type="region of interest" description="Disordered" evidence="7">
    <location>
        <begin position="97"/>
        <end position="175"/>
    </location>
</feature>
<feature type="region of interest" description="Disordered" evidence="7">
    <location>
        <begin position="674"/>
        <end position="759"/>
    </location>
</feature>
<reference evidence="13" key="1">
    <citation type="submission" date="2012-12" db="EMBL/GenBank/DDBJ databases">
        <authorList>
            <person name="Hellsten U."/>
            <person name="Grimwood J."/>
            <person name="Chapman J.A."/>
            <person name="Shapiro H."/>
            <person name="Aerts A."/>
            <person name="Otillar R.P."/>
            <person name="Terry A.Y."/>
            <person name="Boore J.L."/>
            <person name="Simakov O."/>
            <person name="Marletaz F."/>
            <person name="Cho S.-J."/>
            <person name="Edsinger-Gonzales E."/>
            <person name="Havlak P."/>
            <person name="Kuo D.-H."/>
            <person name="Larsson T."/>
            <person name="Lv J."/>
            <person name="Arendt D."/>
            <person name="Savage R."/>
            <person name="Osoegawa K."/>
            <person name="de Jong P."/>
            <person name="Lindberg D.R."/>
            <person name="Seaver E.C."/>
            <person name="Weisblat D.A."/>
            <person name="Putnam N.H."/>
            <person name="Grigoriev I.V."/>
            <person name="Rokhsar D.S."/>
        </authorList>
    </citation>
    <scope>NUCLEOTIDE SEQUENCE</scope>
</reference>
<organism evidence="12 13">
    <name type="scientific">Helobdella robusta</name>
    <name type="common">Californian leech</name>
    <dbReference type="NCBI Taxonomy" id="6412"/>
    <lineage>
        <taxon>Eukaryota</taxon>
        <taxon>Metazoa</taxon>
        <taxon>Spiralia</taxon>
        <taxon>Lophotrochozoa</taxon>
        <taxon>Annelida</taxon>
        <taxon>Clitellata</taxon>
        <taxon>Hirudinea</taxon>
        <taxon>Rhynchobdellida</taxon>
        <taxon>Glossiphoniidae</taxon>
        <taxon>Helobdella</taxon>
    </lineage>
</organism>
<feature type="domain" description="Chromatin assembly factor 1 p150 subunit acidic region" evidence="8">
    <location>
        <begin position="90"/>
        <end position="217"/>
    </location>
</feature>
<proteinExistence type="predicted"/>
<gene>
    <name evidence="12" type="primary">20198220</name>
    <name evidence="11" type="ORF">HELRODRAFT_159230</name>
</gene>
<evidence type="ECO:0000256" key="1">
    <source>
        <dbReference type="ARBA" id="ARBA00004123"/>
    </source>
</evidence>
<evidence type="ECO:0000256" key="4">
    <source>
        <dbReference type="ARBA" id="ARBA00023186"/>
    </source>
</evidence>
<evidence type="ECO:0000256" key="5">
    <source>
        <dbReference type="ARBA" id="ARBA00023204"/>
    </source>
</evidence>
<dbReference type="STRING" id="6412.T1ENS0"/>